<dbReference type="SUPFAM" id="SSF50129">
    <property type="entry name" value="GroES-like"/>
    <property type="match status" value="1"/>
</dbReference>
<reference evidence="2 3" key="1">
    <citation type="journal article" date="2012" name="Science">
        <title>The Paleozoic origin of enzymatic lignin decomposition reconstructed from 31 fungal genomes.</title>
        <authorList>
            <person name="Floudas D."/>
            <person name="Binder M."/>
            <person name="Riley R."/>
            <person name="Barry K."/>
            <person name="Blanchette R.A."/>
            <person name="Henrissat B."/>
            <person name="Martinez A.T."/>
            <person name="Otillar R."/>
            <person name="Spatafora J.W."/>
            <person name="Yadav J.S."/>
            <person name="Aerts A."/>
            <person name="Benoit I."/>
            <person name="Boyd A."/>
            <person name="Carlson A."/>
            <person name="Copeland A."/>
            <person name="Coutinho P.M."/>
            <person name="de Vries R.P."/>
            <person name="Ferreira P."/>
            <person name="Findley K."/>
            <person name="Foster B."/>
            <person name="Gaskell J."/>
            <person name="Glotzer D."/>
            <person name="Gorecki P."/>
            <person name="Heitman J."/>
            <person name="Hesse C."/>
            <person name="Hori C."/>
            <person name="Igarashi K."/>
            <person name="Jurgens J.A."/>
            <person name="Kallen N."/>
            <person name="Kersten P."/>
            <person name="Kohler A."/>
            <person name="Kuees U."/>
            <person name="Kumar T.K.A."/>
            <person name="Kuo A."/>
            <person name="LaButti K."/>
            <person name="Larrondo L.F."/>
            <person name="Lindquist E."/>
            <person name="Ling A."/>
            <person name="Lombard V."/>
            <person name="Lucas S."/>
            <person name="Lundell T."/>
            <person name="Martin R."/>
            <person name="McLaughlin D.J."/>
            <person name="Morgenstern I."/>
            <person name="Morin E."/>
            <person name="Murat C."/>
            <person name="Nagy L.G."/>
            <person name="Nolan M."/>
            <person name="Ohm R.A."/>
            <person name="Patyshakuliyeva A."/>
            <person name="Rokas A."/>
            <person name="Ruiz-Duenas F.J."/>
            <person name="Sabat G."/>
            <person name="Salamov A."/>
            <person name="Samejima M."/>
            <person name="Schmutz J."/>
            <person name="Slot J.C."/>
            <person name="St John F."/>
            <person name="Stenlid J."/>
            <person name="Sun H."/>
            <person name="Sun S."/>
            <person name="Syed K."/>
            <person name="Tsang A."/>
            <person name="Wiebenga A."/>
            <person name="Young D."/>
            <person name="Pisabarro A."/>
            <person name="Eastwood D.C."/>
            <person name="Martin F."/>
            <person name="Cullen D."/>
            <person name="Grigoriev I.V."/>
            <person name="Hibbett D.S."/>
        </authorList>
    </citation>
    <scope>NUCLEOTIDE SEQUENCE</scope>
    <source>
        <strain evidence="3">FP-58527</strain>
    </source>
</reference>
<accession>S8EK21</accession>
<evidence type="ECO:0000313" key="3">
    <source>
        <dbReference type="Proteomes" id="UP000015241"/>
    </source>
</evidence>
<dbReference type="EMBL" id="KE504123">
    <property type="protein sequence ID" value="EPT05497.1"/>
    <property type="molecule type" value="Genomic_DNA"/>
</dbReference>
<dbReference type="Pfam" id="PF08240">
    <property type="entry name" value="ADH_N"/>
    <property type="match status" value="1"/>
</dbReference>
<dbReference type="PANTHER" id="PTHR45348">
    <property type="entry name" value="HYPOTHETICAL OXIDOREDUCTASE (EUROFUNG)"/>
    <property type="match status" value="1"/>
</dbReference>
<dbReference type="OrthoDB" id="3233595at2759"/>
<gene>
    <name evidence="2" type="ORF">FOMPIDRAFT_41108</name>
</gene>
<proteinExistence type="predicted"/>
<dbReference type="InterPro" id="IPR011032">
    <property type="entry name" value="GroES-like_sf"/>
</dbReference>
<dbReference type="eggNOG" id="KOG1198">
    <property type="taxonomic scope" value="Eukaryota"/>
</dbReference>
<dbReference type="Proteomes" id="UP000015241">
    <property type="component" value="Unassembled WGS sequence"/>
</dbReference>
<dbReference type="InterPro" id="IPR013149">
    <property type="entry name" value="ADH-like_C"/>
</dbReference>
<dbReference type="PANTHER" id="PTHR45348:SF2">
    <property type="entry name" value="ZINC-TYPE ALCOHOL DEHYDROGENASE-LIKE PROTEIN C2E1P3.01"/>
    <property type="match status" value="1"/>
</dbReference>
<dbReference type="STRING" id="743788.S8EK21"/>
<dbReference type="SMART" id="SM00829">
    <property type="entry name" value="PKS_ER"/>
    <property type="match status" value="1"/>
</dbReference>
<dbReference type="InterPro" id="IPR020843">
    <property type="entry name" value="ER"/>
</dbReference>
<sequence length="356" mass="38486">MPPPEKQKALVLPAKHADFVIQSVPVPRPGPGQLLVKIHSVALNPVDWKIQKNGIIVREFPAVLGVDIAGTVEVLGDRVDTLSVGDRVSGQGIFANEHAGFQHYTILSADVTAKIPQNITFEEASTLPVGLDTAALGLFTPNVPPEQDFASAGLVGPWEEDGRDKYAGKPTVIIGAASSVGQYAVQLAKLAGFSPIITTASLHNTEFIRSLGATHVLDRKLSPKELKEEIHNITKEPLDVMFDAISFPDTQLAAYELLAPGGILVLVQFPAIPKERLRPDRRVAKAFGQANYPEVNRKTATKLYSKLTAWLREGAIKPNRVEVLPNGLEGIVDGLERLRNNQVSGTKLVAHPQETI</sequence>
<dbReference type="AlphaFoldDB" id="S8EK21"/>
<dbReference type="Gene3D" id="3.90.180.10">
    <property type="entry name" value="Medium-chain alcohol dehydrogenases, catalytic domain"/>
    <property type="match status" value="1"/>
</dbReference>
<feature type="domain" description="Enoyl reductase (ER)" evidence="1">
    <location>
        <begin position="14"/>
        <end position="349"/>
    </location>
</feature>
<dbReference type="InterPro" id="IPR036291">
    <property type="entry name" value="NAD(P)-bd_dom_sf"/>
</dbReference>
<dbReference type="InParanoid" id="S8EK21"/>
<name>S8EK21_FOMSC</name>
<keyword evidence="3" id="KW-1185">Reference proteome</keyword>
<dbReference type="InterPro" id="IPR047122">
    <property type="entry name" value="Trans-enoyl_RdTase-like"/>
</dbReference>
<organism evidence="2 3">
    <name type="scientific">Fomitopsis schrenkii</name>
    <name type="common">Brown rot fungus</name>
    <dbReference type="NCBI Taxonomy" id="2126942"/>
    <lineage>
        <taxon>Eukaryota</taxon>
        <taxon>Fungi</taxon>
        <taxon>Dikarya</taxon>
        <taxon>Basidiomycota</taxon>
        <taxon>Agaricomycotina</taxon>
        <taxon>Agaricomycetes</taxon>
        <taxon>Polyporales</taxon>
        <taxon>Fomitopsis</taxon>
    </lineage>
</organism>
<dbReference type="GO" id="GO:0016651">
    <property type="term" value="F:oxidoreductase activity, acting on NAD(P)H"/>
    <property type="evidence" value="ECO:0007669"/>
    <property type="project" value="InterPro"/>
</dbReference>
<dbReference type="InterPro" id="IPR013154">
    <property type="entry name" value="ADH-like_N"/>
</dbReference>
<evidence type="ECO:0000259" key="1">
    <source>
        <dbReference type="SMART" id="SM00829"/>
    </source>
</evidence>
<dbReference type="CDD" id="cd08249">
    <property type="entry name" value="enoyl_reductase_like"/>
    <property type="match status" value="1"/>
</dbReference>
<dbReference type="HOGENOM" id="CLU_026673_16_5_1"/>
<dbReference type="Pfam" id="PF00107">
    <property type="entry name" value="ADH_zinc_N"/>
    <property type="match status" value="1"/>
</dbReference>
<protein>
    <recommendedName>
        <fullName evidence="1">Enoyl reductase (ER) domain-containing protein</fullName>
    </recommendedName>
</protein>
<evidence type="ECO:0000313" key="2">
    <source>
        <dbReference type="EMBL" id="EPT05497.1"/>
    </source>
</evidence>
<dbReference type="Gene3D" id="3.40.50.720">
    <property type="entry name" value="NAD(P)-binding Rossmann-like Domain"/>
    <property type="match status" value="1"/>
</dbReference>
<dbReference type="SUPFAM" id="SSF51735">
    <property type="entry name" value="NAD(P)-binding Rossmann-fold domains"/>
    <property type="match status" value="1"/>
</dbReference>